<reference evidence="5" key="1">
    <citation type="submission" date="2017-01" db="EMBL/GenBank/DDBJ databases">
        <title>Comparative genomics of anhydrobiosis in the tardigrade Hypsibius dujardini.</title>
        <authorList>
            <person name="Yoshida Y."/>
            <person name="Koutsovoulos G."/>
            <person name="Laetsch D."/>
            <person name="Stevens L."/>
            <person name="Kumar S."/>
            <person name="Horikawa D."/>
            <person name="Ishino K."/>
            <person name="Komine S."/>
            <person name="Tomita M."/>
            <person name="Blaxter M."/>
            <person name="Arakawa K."/>
        </authorList>
    </citation>
    <scope>NUCLEOTIDE SEQUENCE [LARGE SCALE GENOMIC DNA]</scope>
    <source>
        <strain evidence="5">Z151</strain>
    </source>
</reference>
<feature type="non-terminal residue" evidence="4">
    <location>
        <position position="1"/>
    </location>
</feature>
<evidence type="ECO:0000259" key="3">
    <source>
        <dbReference type="PROSITE" id="PS50240"/>
    </source>
</evidence>
<dbReference type="PROSITE" id="PS50240">
    <property type="entry name" value="TRYPSIN_DOM"/>
    <property type="match status" value="1"/>
</dbReference>
<dbReference type="PANTHER" id="PTHR24256">
    <property type="entry name" value="TRYPTASE-RELATED"/>
    <property type="match status" value="1"/>
</dbReference>
<organism evidence="4 5">
    <name type="scientific">Hypsibius exemplaris</name>
    <name type="common">Freshwater tardigrade</name>
    <dbReference type="NCBI Taxonomy" id="2072580"/>
    <lineage>
        <taxon>Eukaryota</taxon>
        <taxon>Metazoa</taxon>
        <taxon>Ecdysozoa</taxon>
        <taxon>Tardigrada</taxon>
        <taxon>Eutardigrada</taxon>
        <taxon>Parachela</taxon>
        <taxon>Hypsibioidea</taxon>
        <taxon>Hypsibiidae</taxon>
        <taxon>Hypsibius</taxon>
    </lineage>
</organism>
<evidence type="ECO:0000256" key="2">
    <source>
        <dbReference type="ARBA" id="ARBA00024195"/>
    </source>
</evidence>
<dbReference type="PRINTS" id="PR00722">
    <property type="entry name" value="CHYMOTRYPSIN"/>
</dbReference>
<dbReference type="EMBL" id="MTYJ01000750">
    <property type="protein sequence ID" value="OWA55409.1"/>
    <property type="molecule type" value="Genomic_DNA"/>
</dbReference>
<dbReference type="Pfam" id="PF00089">
    <property type="entry name" value="Trypsin"/>
    <property type="match status" value="1"/>
</dbReference>
<dbReference type="OrthoDB" id="10059102at2759"/>
<dbReference type="GO" id="GO:0006508">
    <property type="term" value="P:proteolysis"/>
    <property type="evidence" value="ECO:0007669"/>
    <property type="project" value="InterPro"/>
</dbReference>
<dbReference type="FunFam" id="2.40.10.10:FF:000068">
    <property type="entry name" value="transmembrane protease serine 2"/>
    <property type="match status" value="1"/>
</dbReference>
<feature type="domain" description="Peptidase S1" evidence="3">
    <location>
        <begin position="1"/>
        <end position="93"/>
    </location>
</feature>
<proteinExistence type="inferred from homology"/>
<evidence type="ECO:0000313" key="4">
    <source>
        <dbReference type="EMBL" id="OWA55409.1"/>
    </source>
</evidence>
<sequence>SLVGGRHLCGGSIIDHHWIVTAAHCCFIHRDPEPTTYRIRVGEHDMENSSEPNAWTYEVEKLVPHPRFHNVVQNDICLIKTKMVGTIAILCRD</sequence>
<comment type="similarity">
    <text evidence="2">Belongs to the peptidase S1 family. CLIP subfamily.</text>
</comment>
<dbReference type="SUPFAM" id="SSF50494">
    <property type="entry name" value="Trypsin-like serine proteases"/>
    <property type="match status" value="1"/>
</dbReference>
<keyword evidence="1" id="KW-1015">Disulfide bond</keyword>
<protein>
    <recommendedName>
        <fullName evidence="3">Peptidase S1 domain-containing protein</fullName>
    </recommendedName>
</protein>
<dbReference type="PROSITE" id="PS00134">
    <property type="entry name" value="TRYPSIN_HIS"/>
    <property type="match status" value="1"/>
</dbReference>
<dbReference type="InterPro" id="IPR018114">
    <property type="entry name" value="TRYPSIN_HIS"/>
</dbReference>
<dbReference type="GO" id="GO:0004252">
    <property type="term" value="F:serine-type endopeptidase activity"/>
    <property type="evidence" value="ECO:0007669"/>
    <property type="project" value="InterPro"/>
</dbReference>
<dbReference type="InterPro" id="IPR001314">
    <property type="entry name" value="Peptidase_S1A"/>
</dbReference>
<dbReference type="Proteomes" id="UP000192578">
    <property type="component" value="Unassembled WGS sequence"/>
</dbReference>
<dbReference type="InterPro" id="IPR001254">
    <property type="entry name" value="Trypsin_dom"/>
</dbReference>
<keyword evidence="5" id="KW-1185">Reference proteome</keyword>
<accession>A0A9X6NLI2</accession>
<evidence type="ECO:0000313" key="5">
    <source>
        <dbReference type="Proteomes" id="UP000192578"/>
    </source>
</evidence>
<dbReference type="InterPro" id="IPR009003">
    <property type="entry name" value="Peptidase_S1_PA"/>
</dbReference>
<dbReference type="InterPro" id="IPR051487">
    <property type="entry name" value="Ser/Thr_Proteases_Immune/Dev"/>
</dbReference>
<gene>
    <name evidence="4" type="ORF">BV898_19795</name>
</gene>
<dbReference type="Gene3D" id="2.40.10.10">
    <property type="entry name" value="Trypsin-like serine proteases"/>
    <property type="match status" value="1"/>
</dbReference>
<dbReference type="AlphaFoldDB" id="A0A9X6NLI2"/>
<dbReference type="InterPro" id="IPR043504">
    <property type="entry name" value="Peptidase_S1_PA_chymotrypsin"/>
</dbReference>
<name>A0A9X6NLI2_HYPEX</name>
<evidence type="ECO:0000256" key="1">
    <source>
        <dbReference type="ARBA" id="ARBA00023157"/>
    </source>
</evidence>
<comment type="caution">
    <text evidence="4">The sequence shown here is derived from an EMBL/GenBank/DDBJ whole genome shotgun (WGS) entry which is preliminary data.</text>
</comment>